<keyword evidence="1" id="KW-0732">Signal</keyword>
<feature type="signal peptide" evidence="1">
    <location>
        <begin position="1"/>
        <end position="21"/>
    </location>
</feature>
<name>A0AAD5PNR7_9CRUS</name>
<evidence type="ECO:0000313" key="2">
    <source>
        <dbReference type="EMBL" id="KAI9554296.1"/>
    </source>
</evidence>
<comment type="caution">
    <text evidence="2">The sequence shown here is derived from an EMBL/GenBank/DDBJ whole genome shotgun (WGS) entry which is preliminary data.</text>
</comment>
<gene>
    <name evidence="2" type="ORF">GHT06_019568</name>
</gene>
<keyword evidence="3" id="KW-1185">Reference proteome</keyword>
<protein>
    <submittedName>
        <fullName evidence="2">Uncharacterized protein</fullName>
    </submittedName>
</protein>
<dbReference type="EMBL" id="WJBH02000008">
    <property type="protein sequence ID" value="KAI9554296.1"/>
    <property type="molecule type" value="Genomic_DNA"/>
</dbReference>
<proteinExistence type="predicted"/>
<sequence length="235" mass="25375">MINICIFVSLFVMTYCQAVSAMSSASISNSYTEERRGGYGGDYSSGSGGYGSGNGGYGGGHGHGSISLDAVSVLGLLSLGAVLLRSILTLLPTSARSLDVSDINLPLMLSDIPEAIVKWHGMTSSHVVHERSLDDQEDDDNPVAPIRQYLNMLTTEKACVPHFLCRFWKSKSMEEESFLDVVMLATAAWNGFTKSAAIYDHIKKPDSSTAEQHCIQARSECPTDISFAEYSPKMG</sequence>
<evidence type="ECO:0000256" key="1">
    <source>
        <dbReference type="SAM" id="SignalP"/>
    </source>
</evidence>
<dbReference type="AlphaFoldDB" id="A0AAD5PNR7"/>
<organism evidence="2 3">
    <name type="scientific">Daphnia sinensis</name>
    <dbReference type="NCBI Taxonomy" id="1820382"/>
    <lineage>
        <taxon>Eukaryota</taxon>
        <taxon>Metazoa</taxon>
        <taxon>Ecdysozoa</taxon>
        <taxon>Arthropoda</taxon>
        <taxon>Crustacea</taxon>
        <taxon>Branchiopoda</taxon>
        <taxon>Diplostraca</taxon>
        <taxon>Cladocera</taxon>
        <taxon>Anomopoda</taxon>
        <taxon>Daphniidae</taxon>
        <taxon>Daphnia</taxon>
        <taxon>Daphnia similis group</taxon>
    </lineage>
</organism>
<feature type="chain" id="PRO_5042052471" evidence="1">
    <location>
        <begin position="22"/>
        <end position="235"/>
    </location>
</feature>
<evidence type="ECO:0000313" key="3">
    <source>
        <dbReference type="Proteomes" id="UP000820818"/>
    </source>
</evidence>
<reference evidence="2 3" key="1">
    <citation type="submission" date="2022-05" db="EMBL/GenBank/DDBJ databases">
        <title>A multi-omics perspective on studying reproductive biology in Daphnia sinensis.</title>
        <authorList>
            <person name="Jia J."/>
        </authorList>
    </citation>
    <scope>NUCLEOTIDE SEQUENCE [LARGE SCALE GENOMIC DNA]</scope>
    <source>
        <strain evidence="2 3">WSL</strain>
    </source>
</reference>
<accession>A0AAD5PNR7</accession>
<dbReference type="Proteomes" id="UP000820818">
    <property type="component" value="Linkage Group LG8"/>
</dbReference>